<dbReference type="InterPro" id="IPR013121">
    <property type="entry name" value="Fe_red_NAD-bd_6"/>
</dbReference>
<dbReference type="Pfam" id="PF08022">
    <property type="entry name" value="FAD_binding_8"/>
    <property type="match status" value="1"/>
</dbReference>
<gene>
    <name evidence="17" type="primary">Piso0_001293</name>
    <name evidence="17" type="ORF">GNLVRS01_PISO0E01896g</name>
</gene>
<dbReference type="GO" id="GO:0006826">
    <property type="term" value="P:iron ion transport"/>
    <property type="evidence" value="ECO:0007669"/>
    <property type="project" value="TreeGrafter"/>
</dbReference>
<dbReference type="PANTHER" id="PTHR32361">
    <property type="entry name" value="FERRIC/CUPRIC REDUCTASE TRANSMEMBRANE COMPONENT"/>
    <property type="match status" value="1"/>
</dbReference>
<keyword evidence="6" id="KW-0285">Flavoprotein</keyword>
<evidence type="ECO:0000256" key="11">
    <source>
        <dbReference type="ARBA" id="ARBA00023002"/>
    </source>
</evidence>
<dbReference type="PROSITE" id="PS51384">
    <property type="entry name" value="FAD_FR"/>
    <property type="match status" value="1"/>
</dbReference>
<dbReference type="HOGENOM" id="CLU_010365_7_2_1"/>
<evidence type="ECO:0000256" key="6">
    <source>
        <dbReference type="ARBA" id="ARBA00022630"/>
    </source>
</evidence>
<evidence type="ECO:0000256" key="13">
    <source>
        <dbReference type="ARBA" id="ARBA00023136"/>
    </source>
</evidence>
<sequence length="595" mass="68691">MGLWKRNRIYKGFDCVADAHTPEYMALKKQSQAQVPWADQPKYGKYTIYFGIVVIFIAFMKHVWYSAQDRRNRKIGGGAGNSFVDVITAYSRFIGYKQLPMSLCYYTSLPESLGSTLFLFISTLYLFCWCFVPHFWYRECRGFGSPPLAVRAGIMGAAVTPFVYILSGKSNMITLVTGVSYEKLNKFHQYVGLVAFVFGIVHTIPFIYQILRDGGTSHLRMKFSTFAYYSGIPPMILLGFLCILSKAWFRKHMYEWFVNLHWAFGIAYFGTLWWHINDQLNMQNYMYAALAFWATQILYRMFIKTTFRPSKLFMRPREAEISCIDDEMLELSVQQHEDLSWKPGQHFFLRFPGTRILDNHPFSICSSSGISGEMKFIIKSKKGLTRVLRKEIETSLTAKKKVYLDGPYGGTSRDPLAFNKVVLLSSGSGVSATIPFLTTLAQKIDESKGSSSVLREIHFIWVVRHRDNINWVLRDLNQVISQDNNIVKIDIYVCRDQETETVNTKLSEDSLEKSIENVKEIEKGMNIIPCKPNVTEIMYDLKLDLKERTMFVLSGSDSLKREVQRNIADYQPLIFNSDMHNLGIREAYLHTESFR</sequence>
<dbReference type="InterPro" id="IPR013112">
    <property type="entry name" value="FAD-bd_8"/>
</dbReference>
<evidence type="ECO:0000256" key="12">
    <source>
        <dbReference type="ARBA" id="ARBA00023065"/>
    </source>
</evidence>
<feature type="transmembrane region" description="Helical" evidence="15">
    <location>
        <begin position="117"/>
        <end position="136"/>
    </location>
</feature>
<feature type="transmembrane region" description="Helical" evidence="15">
    <location>
        <begin position="226"/>
        <end position="244"/>
    </location>
</feature>
<dbReference type="Proteomes" id="UP000005222">
    <property type="component" value="Chromosome E"/>
</dbReference>
<dbReference type="GO" id="GO:0015677">
    <property type="term" value="P:copper ion import"/>
    <property type="evidence" value="ECO:0007669"/>
    <property type="project" value="TreeGrafter"/>
</dbReference>
<dbReference type="FunCoup" id="G8YMS3">
    <property type="interactions" value="42"/>
</dbReference>
<evidence type="ECO:0000256" key="7">
    <source>
        <dbReference type="ARBA" id="ARBA00022692"/>
    </source>
</evidence>
<evidence type="ECO:0000313" key="18">
    <source>
        <dbReference type="Proteomes" id="UP000005222"/>
    </source>
</evidence>
<dbReference type="PANTHER" id="PTHR32361:SF23">
    <property type="entry name" value="FERRIC-CHELATE REDUCTASE"/>
    <property type="match status" value="1"/>
</dbReference>
<dbReference type="GO" id="GO:0052851">
    <property type="term" value="F:ferric-chelate reductase (NADPH) activity"/>
    <property type="evidence" value="ECO:0007669"/>
    <property type="project" value="UniProtKB-EC"/>
</dbReference>
<feature type="domain" description="FAD-binding FR-type" evidence="16">
    <location>
        <begin position="305"/>
        <end position="414"/>
    </location>
</feature>
<protein>
    <recommendedName>
        <fullName evidence="3">ferric-chelate reductase (NADPH)</fullName>
        <ecNumber evidence="3">1.16.1.9</ecNumber>
    </recommendedName>
</protein>
<dbReference type="Pfam" id="PF01794">
    <property type="entry name" value="Ferric_reduct"/>
    <property type="match status" value="1"/>
</dbReference>
<comment type="catalytic activity">
    <reaction evidence="14">
        <text>2 a Fe(II)-siderophore + NADP(+) + H(+) = 2 a Fe(III)-siderophore + NADPH</text>
        <dbReference type="Rhea" id="RHEA:28795"/>
        <dbReference type="Rhea" id="RHEA-COMP:11342"/>
        <dbReference type="Rhea" id="RHEA-COMP:11344"/>
        <dbReference type="ChEBI" id="CHEBI:15378"/>
        <dbReference type="ChEBI" id="CHEBI:29033"/>
        <dbReference type="ChEBI" id="CHEBI:29034"/>
        <dbReference type="ChEBI" id="CHEBI:57783"/>
        <dbReference type="ChEBI" id="CHEBI:58349"/>
        <dbReference type="EC" id="1.16.1.9"/>
    </reaction>
</comment>
<feature type="transmembrane region" description="Helical" evidence="15">
    <location>
        <begin position="187"/>
        <end position="211"/>
    </location>
</feature>
<comment type="similarity">
    <text evidence="2">Belongs to the ferric reductase (FRE) family.</text>
</comment>
<dbReference type="EMBL" id="FO082055">
    <property type="protein sequence ID" value="CCE79241.1"/>
    <property type="molecule type" value="Genomic_DNA"/>
</dbReference>
<name>G8YMS3_PICSO</name>
<evidence type="ECO:0000256" key="15">
    <source>
        <dbReference type="SAM" id="Phobius"/>
    </source>
</evidence>
<evidence type="ECO:0000256" key="4">
    <source>
        <dbReference type="ARBA" id="ARBA00022448"/>
    </source>
</evidence>
<dbReference type="InterPro" id="IPR013130">
    <property type="entry name" value="Fe3_Rdtase_TM_dom"/>
</dbReference>
<dbReference type="eggNOG" id="KOG0039">
    <property type="taxonomic scope" value="Eukaryota"/>
</dbReference>
<dbReference type="Pfam" id="PF08030">
    <property type="entry name" value="NAD_binding_6"/>
    <property type="match status" value="1"/>
</dbReference>
<dbReference type="EC" id="1.16.1.9" evidence="3"/>
<dbReference type="SUPFAM" id="SSF52343">
    <property type="entry name" value="Ferredoxin reductase-like, C-terminal NADP-linked domain"/>
    <property type="match status" value="1"/>
</dbReference>
<feature type="transmembrane region" description="Helical" evidence="15">
    <location>
        <begin position="46"/>
        <end position="64"/>
    </location>
</feature>
<dbReference type="GO" id="GO:0005886">
    <property type="term" value="C:plasma membrane"/>
    <property type="evidence" value="ECO:0007669"/>
    <property type="project" value="UniProtKB-SubCell"/>
</dbReference>
<keyword evidence="13 15" id="KW-0472">Membrane</keyword>
<dbReference type="OrthoDB" id="17725at2759"/>
<keyword evidence="12" id="KW-0406">Ion transport</keyword>
<organism evidence="17 18">
    <name type="scientific">Pichia sorbitophila (strain ATCC MYA-4447 / BCRC 22081 / CBS 7064 / NBRC 10061 / NRRL Y-12695)</name>
    <name type="common">Hybrid yeast</name>
    <dbReference type="NCBI Taxonomy" id="559304"/>
    <lineage>
        <taxon>Eukaryota</taxon>
        <taxon>Fungi</taxon>
        <taxon>Dikarya</taxon>
        <taxon>Ascomycota</taxon>
        <taxon>Saccharomycotina</taxon>
        <taxon>Pichiomycetes</taxon>
        <taxon>Debaryomycetaceae</taxon>
        <taxon>Millerozyma</taxon>
    </lineage>
</organism>
<keyword evidence="11" id="KW-0560">Oxidoreductase</keyword>
<dbReference type="Gene3D" id="3.40.50.80">
    <property type="entry name" value="Nucleotide-binding domain of ferredoxin-NADP reductase (FNR) module"/>
    <property type="match status" value="1"/>
</dbReference>
<dbReference type="InterPro" id="IPR051410">
    <property type="entry name" value="Ferric/Cupric_Reductase"/>
</dbReference>
<keyword evidence="18" id="KW-1185">Reference proteome</keyword>
<reference evidence="17 18" key="1">
    <citation type="journal article" date="2012" name="G3 (Bethesda)">
        <title>Pichia sorbitophila, an interspecies yeast hybrid reveals early steps of genome resolution following polyploidization.</title>
        <authorList>
            <person name="Leh Louis V."/>
            <person name="Despons L."/>
            <person name="Friedrich A."/>
            <person name="Martin T."/>
            <person name="Durrens P."/>
            <person name="Casaregola S."/>
            <person name="Neuveglise C."/>
            <person name="Fairhead C."/>
            <person name="Marck C."/>
            <person name="Cruz J.A."/>
            <person name="Straub M.L."/>
            <person name="Kugler V."/>
            <person name="Sacerdot C."/>
            <person name="Uzunov Z."/>
            <person name="Thierry A."/>
            <person name="Weiss S."/>
            <person name="Bleykasten C."/>
            <person name="De Montigny J."/>
            <person name="Jacques N."/>
            <person name="Jung P."/>
            <person name="Lemaire M."/>
            <person name="Mallet S."/>
            <person name="Morel G."/>
            <person name="Richard G.F."/>
            <person name="Sarkar A."/>
            <person name="Savel G."/>
            <person name="Schacherer J."/>
            <person name="Seret M.L."/>
            <person name="Talla E."/>
            <person name="Samson G."/>
            <person name="Jubin C."/>
            <person name="Poulain J."/>
            <person name="Vacherie B."/>
            <person name="Barbe V."/>
            <person name="Pelletier E."/>
            <person name="Sherman D.J."/>
            <person name="Westhof E."/>
            <person name="Weissenbach J."/>
            <person name="Baret P.V."/>
            <person name="Wincker P."/>
            <person name="Gaillardin C."/>
            <person name="Dujon B."/>
            <person name="Souciet J.L."/>
        </authorList>
    </citation>
    <scope>NUCLEOTIDE SEQUENCE [LARGE SCALE GENOMIC DNA]</scope>
    <source>
        <strain evidence="18">ATCC MYA-4447 / BCRC 22081 / CBS 7064 / NBRC 10061 / NRRL Y-12695</strain>
    </source>
</reference>
<keyword evidence="9" id="KW-0249">Electron transport</keyword>
<keyword evidence="4" id="KW-0813">Transport</keyword>
<dbReference type="OMA" id="WMMGIAY"/>
<dbReference type="AlphaFoldDB" id="G8YMS3"/>
<dbReference type="SFLD" id="SFLDS00052">
    <property type="entry name" value="Ferric_Reductase_Domain"/>
    <property type="match status" value="1"/>
</dbReference>
<feature type="transmembrane region" description="Helical" evidence="15">
    <location>
        <begin position="256"/>
        <end position="276"/>
    </location>
</feature>
<dbReference type="InParanoid" id="G8YMS3"/>
<dbReference type="CDD" id="cd06186">
    <property type="entry name" value="NOX_Duox_like_FAD_NADP"/>
    <property type="match status" value="1"/>
</dbReference>
<proteinExistence type="inferred from homology"/>
<dbReference type="SUPFAM" id="SSF63380">
    <property type="entry name" value="Riboflavin synthase domain-like"/>
    <property type="match status" value="1"/>
</dbReference>
<evidence type="ECO:0000256" key="3">
    <source>
        <dbReference type="ARBA" id="ARBA00012668"/>
    </source>
</evidence>
<keyword evidence="7 15" id="KW-0812">Transmembrane</keyword>
<evidence type="ECO:0000256" key="2">
    <source>
        <dbReference type="ARBA" id="ARBA00006278"/>
    </source>
</evidence>
<dbReference type="InterPro" id="IPR017927">
    <property type="entry name" value="FAD-bd_FR_type"/>
</dbReference>
<evidence type="ECO:0000256" key="9">
    <source>
        <dbReference type="ARBA" id="ARBA00022982"/>
    </source>
</evidence>
<evidence type="ECO:0000256" key="14">
    <source>
        <dbReference type="ARBA" id="ARBA00048483"/>
    </source>
</evidence>
<accession>G8YMS3</accession>
<dbReference type="GO" id="GO:0006879">
    <property type="term" value="P:intracellular iron ion homeostasis"/>
    <property type="evidence" value="ECO:0007669"/>
    <property type="project" value="TreeGrafter"/>
</dbReference>
<evidence type="ECO:0000256" key="8">
    <source>
        <dbReference type="ARBA" id="ARBA00022827"/>
    </source>
</evidence>
<evidence type="ECO:0000256" key="10">
    <source>
        <dbReference type="ARBA" id="ARBA00022989"/>
    </source>
</evidence>
<dbReference type="Gene3D" id="2.40.30.10">
    <property type="entry name" value="Translation factors"/>
    <property type="match status" value="1"/>
</dbReference>
<dbReference type="SFLD" id="SFLDG01168">
    <property type="entry name" value="Ferric_reductase_subgroup_(FRE"/>
    <property type="match status" value="1"/>
</dbReference>
<feature type="transmembrane region" description="Helical" evidence="15">
    <location>
        <begin position="148"/>
        <end position="166"/>
    </location>
</feature>
<dbReference type="InterPro" id="IPR017938">
    <property type="entry name" value="Riboflavin_synthase-like_b-brl"/>
</dbReference>
<keyword evidence="8" id="KW-0274">FAD</keyword>
<evidence type="ECO:0000313" key="17">
    <source>
        <dbReference type="EMBL" id="CCE79241.1"/>
    </source>
</evidence>
<evidence type="ECO:0000259" key="16">
    <source>
        <dbReference type="PROSITE" id="PS51384"/>
    </source>
</evidence>
<evidence type="ECO:0000256" key="1">
    <source>
        <dbReference type="ARBA" id="ARBA00004651"/>
    </source>
</evidence>
<dbReference type="STRING" id="559304.G8YMS3"/>
<keyword evidence="10 15" id="KW-1133">Transmembrane helix</keyword>
<feature type="transmembrane region" description="Helical" evidence="15">
    <location>
        <begin position="282"/>
        <end position="302"/>
    </location>
</feature>
<evidence type="ECO:0000256" key="5">
    <source>
        <dbReference type="ARBA" id="ARBA00022475"/>
    </source>
</evidence>
<comment type="subcellular location">
    <subcellularLocation>
        <location evidence="1">Cell membrane</location>
        <topology evidence="1">Multi-pass membrane protein</topology>
    </subcellularLocation>
</comment>
<dbReference type="InterPro" id="IPR039261">
    <property type="entry name" value="FNR_nucleotide-bd"/>
</dbReference>
<keyword evidence="5" id="KW-1003">Cell membrane</keyword>